<evidence type="ECO:0000313" key="10">
    <source>
        <dbReference type="Proteomes" id="UP001152795"/>
    </source>
</evidence>
<dbReference type="AlphaFoldDB" id="A0A6S7K7D1"/>
<keyword evidence="6" id="KW-0406">Ion transport</keyword>
<protein>
    <submittedName>
        <fullName evidence="9">Uncharacterized protein</fullName>
    </submittedName>
</protein>
<keyword evidence="5" id="KW-1133">Transmembrane helix</keyword>
<gene>
    <name evidence="9" type="ORF">PACLA_8A081861</name>
</gene>
<evidence type="ECO:0000256" key="3">
    <source>
        <dbReference type="ARBA" id="ARBA00022448"/>
    </source>
</evidence>
<accession>A0A6S7K7D1</accession>
<comment type="similarity">
    <text evidence="2">Belongs to the CALHM family.</text>
</comment>
<dbReference type="InterPro" id="IPR029569">
    <property type="entry name" value="CALHM"/>
</dbReference>
<comment type="caution">
    <text evidence="9">The sequence shown here is derived from an EMBL/GenBank/DDBJ whole genome shotgun (WGS) entry which is preliminary data.</text>
</comment>
<dbReference type="PANTHER" id="PTHR32261:SF1">
    <property type="entry name" value="CALCIUM HOMEOSTASIS MODULATOR PROTEIN"/>
    <property type="match status" value="1"/>
</dbReference>
<evidence type="ECO:0000256" key="2">
    <source>
        <dbReference type="ARBA" id="ARBA00008497"/>
    </source>
</evidence>
<evidence type="ECO:0000313" key="9">
    <source>
        <dbReference type="EMBL" id="CAB4024153.1"/>
    </source>
</evidence>
<evidence type="ECO:0000256" key="1">
    <source>
        <dbReference type="ARBA" id="ARBA00004141"/>
    </source>
</evidence>
<dbReference type="GO" id="GO:0005886">
    <property type="term" value="C:plasma membrane"/>
    <property type="evidence" value="ECO:0007669"/>
    <property type="project" value="TreeGrafter"/>
</dbReference>
<evidence type="ECO:0000256" key="5">
    <source>
        <dbReference type="ARBA" id="ARBA00022989"/>
    </source>
</evidence>
<evidence type="ECO:0000256" key="8">
    <source>
        <dbReference type="ARBA" id="ARBA00023303"/>
    </source>
</evidence>
<evidence type="ECO:0000256" key="6">
    <source>
        <dbReference type="ARBA" id="ARBA00023065"/>
    </source>
</evidence>
<dbReference type="Pfam" id="PF14798">
    <property type="entry name" value="Ca_hom_mod"/>
    <property type="match status" value="1"/>
</dbReference>
<evidence type="ECO:0000256" key="4">
    <source>
        <dbReference type="ARBA" id="ARBA00022692"/>
    </source>
</evidence>
<dbReference type="OrthoDB" id="5962981at2759"/>
<reference evidence="9" key="1">
    <citation type="submission" date="2020-04" db="EMBL/GenBank/DDBJ databases">
        <authorList>
            <person name="Alioto T."/>
            <person name="Alioto T."/>
            <person name="Gomez Garrido J."/>
        </authorList>
    </citation>
    <scope>NUCLEOTIDE SEQUENCE</scope>
    <source>
        <strain evidence="9">A484AB</strain>
    </source>
</reference>
<keyword evidence="8" id="KW-0407">Ion channel</keyword>
<keyword evidence="10" id="KW-1185">Reference proteome</keyword>
<dbReference type="GO" id="GO:1904669">
    <property type="term" value="P:ATP export"/>
    <property type="evidence" value="ECO:0007669"/>
    <property type="project" value="UniProtKB-ARBA"/>
</dbReference>
<name>A0A6S7K7D1_PARCT</name>
<dbReference type="Proteomes" id="UP001152795">
    <property type="component" value="Unassembled WGS sequence"/>
</dbReference>
<evidence type="ECO:0000256" key="7">
    <source>
        <dbReference type="ARBA" id="ARBA00023136"/>
    </source>
</evidence>
<sequence>MASLSAFINVLKRELFSASKKTPLKTLVTILVVFALEKLLTATKTFKCPKEGYQVYGGMFLFVPAFCLSGLALLTSSSFWDSATSRLRGKYGQRIVCSNICSDLAKAVLVGVAWLVLAFGTTDFYVCFRVGATESDSRRDRIRAESTMVAWATLVVIITTSLLYLALKKCCCSRHHRECAIHTLRDYER</sequence>
<keyword evidence="4" id="KW-0812">Transmembrane</keyword>
<keyword evidence="7" id="KW-0472">Membrane</keyword>
<dbReference type="PANTHER" id="PTHR32261">
    <property type="entry name" value="CALCIUM HOMEOSTASIS MODULATOR PROTEIN"/>
    <property type="match status" value="1"/>
</dbReference>
<proteinExistence type="inferred from homology"/>
<keyword evidence="3" id="KW-0813">Transport</keyword>
<organism evidence="9 10">
    <name type="scientific">Paramuricea clavata</name>
    <name type="common">Red gorgonian</name>
    <name type="synonym">Violescent sea-whip</name>
    <dbReference type="NCBI Taxonomy" id="317549"/>
    <lineage>
        <taxon>Eukaryota</taxon>
        <taxon>Metazoa</taxon>
        <taxon>Cnidaria</taxon>
        <taxon>Anthozoa</taxon>
        <taxon>Octocorallia</taxon>
        <taxon>Malacalcyonacea</taxon>
        <taxon>Plexauridae</taxon>
        <taxon>Paramuricea</taxon>
    </lineage>
</organism>
<dbReference type="GO" id="GO:0005261">
    <property type="term" value="F:monoatomic cation channel activity"/>
    <property type="evidence" value="ECO:0007669"/>
    <property type="project" value="TreeGrafter"/>
</dbReference>
<dbReference type="EMBL" id="CACRXK020012865">
    <property type="protein sequence ID" value="CAB4024153.1"/>
    <property type="molecule type" value="Genomic_DNA"/>
</dbReference>
<comment type="subcellular location">
    <subcellularLocation>
        <location evidence="1">Membrane</location>
        <topology evidence="1">Multi-pass membrane protein</topology>
    </subcellularLocation>
</comment>